<feature type="region of interest" description="Disordered" evidence="1">
    <location>
        <begin position="27"/>
        <end position="110"/>
    </location>
</feature>
<accession>A0ABW4N5I5</accession>
<evidence type="ECO:0000256" key="2">
    <source>
        <dbReference type="SAM" id="SignalP"/>
    </source>
</evidence>
<protein>
    <submittedName>
        <fullName evidence="3">Uncharacterized protein</fullName>
    </submittedName>
</protein>
<keyword evidence="2" id="KW-0732">Signal</keyword>
<dbReference type="EMBL" id="JBHUEY010000001">
    <property type="protein sequence ID" value="MFD1783920.1"/>
    <property type="molecule type" value="Genomic_DNA"/>
</dbReference>
<dbReference type="Proteomes" id="UP001597237">
    <property type="component" value="Unassembled WGS sequence"/>
</dbReference>
<dbReference type="RefSeq" id="WP_377282890.1">
    <property type="nucleotide sequence ID" value="NZ_JBHRSI010000008.1"/>
</dbReference>
<proteinExistence type="predicted"/>
<reference evidence="4" key="1">
    <citation type="journal article" date="2019" name="Int. J. Syst. Evol. Microbiol.">
        <title>The Global Catalogue of Microorganisms (GCM) 10K type strain sequencing project: providing services to taxonomists for standard genome sequencing and annotation.</title>
        <authorList>
            <consortium name="The Broad Institute Genomics Platform"/>
            <consortium name="The Broad Institute Genome Sequencing Center for Infectious Disease"/>
            <person name="Wu L."/>
            <person name="Ma J."/>
        </authorList>
    </citation>
    <scope>NUCLEOTIDE SEQUENCE [LARGE SCALE GENOMIC DNA]</scope>
    <source>
        <strain evidence="4">DFY28</strain>
    </source>
</reference>
<evidence type="ECO:0000313" key="3">
    <source>
        <dbReference type="EMBL" id="MFD1783920.1"/>
    </source>
</evidence>
<feature type="chain" id="PRO_5045339922" evidence="2">
    <location>
        <begin position="25"/>
        <end position="110"/>
    </location>
</feature>
<feature type="signal peptide" evidence="2">
    <location>
        <begin position="1"/>
        <end position="24"/>
    </location>
</feature>
<comment type="caution">
    <text evidence="3">The sequence shown here is derived from an EMBL/GenBank/DDBJ whole genome shotgun (WGS) entry which is preliminary data.</text>
</comment>
<gene>
    <name evidence="3" type="ORF">ACFSC0_10995</name>
</gene>
<name>A0ABW4N5I5_9CAUL</name>
<keyword evidence="4" id="KW-1185">Reference proteome</keyword>
<organism evidence="3 4">
    <name type="scientific">Phenylobacterium terrae</name>
    <dbReference type="NCBI Taxonomy" id="2665495"/>
    <lineage>
        <taxon>Bacteria</taxon>
        <taxon>Pseudomonadati</taxon>
        <taxon>Pseudomonadota</taxon>
        <taxon>Alphaproteobacteria</taxon>
        <taxon>Caulobacterales</taxon>
        <taxon>Caulobacteraceae</taxon>
        <taxon>Phenylobacterium</taxon>
    </lineage>
</organism>
<sequence>MTSYKPARILGLAAAVAFAGALSACGGREAESETATSEAEVSTEAPPEQVTDAQLKAAADEAAAAAAAGGATTSTAPTMDPAAPASGAPAAPGTTTAPTTTTPAAPASGY</sequence>
<dbReference type="PROSITE" id="PS51257">
    <property type="entry name" value="PROKAR_LIPOPROTEIN"/>
    <property type="match status" value="1"/>
</dbReference>
<evidence type="ECO:0000256" key="1">
    <source>
        <dbReference type="SAM" id="MobiDB-lite"/>
    </source>
</evidence>
<evidence type="ECO:0000313" key="4">
    <source>
        <dbReference type="Proteomes" id="UP001597237"/>
    </source>
</evidence>
<feature type="compositionally biased region" description="Low complexity" evidence="1">
    <location>
        <begin position="33"/>
        <end position="110"/>
    </location>
</feature>